<sequence length="368" mass="41063">MASSGAGPGGPCADVAVVILNWNGQQFLRQFLPAVLACSDGARIIVADNASTDDSVAVLRNEFAQVEIIQNPENLGFCDGYNRALQQVEAKYYLLLNSDVEVTPGWLRPLRELLETRPEVAACQPKIRQYSPEAAQRELFEYAGAGGGYLDGLGYPFCRGRLFDTLEKDLGQYDDPRPVAWATGACMMVRAAAWQQLGGLEPAFFAHMEEIDLCWRLWNAGQQVWYHGGSTVFHVGGGTLHKSNPRKTYLNFRNGLALVYKNVAEPELIRVIGARLVLDWVAALRFLLQGNTADGKAILRAHRDFFNQRRYWQQKRRQHPQKLLTRHRPGVYQGSLVWAYFGKGIRAFSQLSPQEFGGMQDAASPTPS</sequence>
<feature type="domain" description="Glycosyltransferase 2-like" evidence="4">
    <location>
        <begin position="17"/>
        <end position="137"/>
    </location>
</feature>
<dbReference type="InterPro" id="IPR029044">
    <property type="entry name" value="Nucleotide-diphossugar_trans"/>
</dbReference>
<evidence type="ECO:0000313" key="5">
    <source>
        <dbReference type="EMBL" id="PJJ59907.1"/>
    </source>
</evidence>
<dbReference type="RefSeq" id="WP_245882765.1">
    <property type="nucleotide sequence ID" value="NZ_PGFA01000001.1"/>
</dbReference>
<dbReference type="PANTHER" id="PTHR43179:SF12">
    <property type="entry name" value="GALACTOFURANOSYLTRANSFERASE GLFT2"/>
    <property type="match status" value="1"/>
</dbReference>
<dbReference type="SUPFAM" id="SSF53448">
    <property type="entry name" value="Nucleotide-diphospho-sugar transferases"/>
    <property type="match status" value="1"/>
</dbReference>
<dbReference type="EMBL" id="PGFA01000001">
    <property type="protein sequence ID" value="PJJ59907.1"/>
    <property type="molecule type" value="Genomic_DNA"/>
</dbReference>
<comment type="caution">
    <text evidence="5">The sequence shown here is derived from an EMBL/GenBank/DDBJ whole genome shotgun (WGS) entry which is preliminary data.</text>
</comment>
<dbReference type="GO" id="GO:0016757">
    <property type="term" value="F:glycosyltransferase activity"/>
    <property type="evidence" value="ECO:0007669"/>
    <property type="project" value="UniProtKB-KW"/>
</dbReference>
<evidence type="ECO:0000256" key="2">
    <source>
        <dbReference type="ARBA" id="ARBA00022676"/>
    </source>
</evidence>
<keyword evidence="3 5" id="KW-0808">Transferase</keyword>
<evidence type="ECO:0000256" key="1">
    <source>
        <dbReference type="ARBA" id="ARBA00006739"/>
    </source>
</evidence>
<evidence type="ECO:0000313" key="6">
    <source>
        <dbReference type="Proteomes" id="UP000228535"/>
    </source>
</evidence>
<accession>A0A2M9BPQ8</accession>
<evidence type="ECO:0000256" key="3">
    <source>
        <dbReference type="ARBA" id="ARBA00022679"/>
    </source>
</evidence>
<keyword evidence="2" id="KW-0328">Glycosyltransferase</keyword>
<dbReference type="AlphaFoldDB" id="A0A2M9BPQ8"/>
<protein>
    <submittedName>
        <fullName evidence="5">GT2 family glycosyltransferase</fullName>
    </submittedName>
</protein>
<proteinExistence type="inferred from homology"/>
<organism evidence="5 6">
    <name type="scientific">Hymenobacter chitinivorans DSM 11115</name>
    <dbReference type="NCBI Taxonomy" id="1121954"/>
    <lineage>
        <taxon>Bacteria</taxon>
        <taxon>Pseudomonadati</taxon>
        <taxon>Bacteroidota</taxon>
        <taxon>Cytophagia</taxon>
        <taxon>Cytophagales</taxon>
        <taxon>Hymenobacteraceae</taxon>
        <taxon>Hymenobacter</taxon>
    </lineage>
</organism>
<dbReference type="InterPro" id="IPR001173">
    <property type="entry name" value="Glyco_trans_2-like"/>
</dbReference>
<reference evidence="5 6" key="1">
    <citation type="submission" date="2017-11" db="EMBL/GenBank/DDBJ databases">
        <title>Genomic Encyclopedia of Archaeal and Bacterial Type Strains, Phase II (KMG-II): From Individual Species to Whole Genera.</title>
        <authorList>
            <person name="Goeker M."/>
        </authorList>
    </citation>
    <scope>NUCLEOTIDE SEQUENCE [LARGE SCALE GENOMIC DNA]</scope>
    <source>
        <strain evidence="5 6">DSM 11115</strain>
    </source>
</reference>
<name>A0A2M9BPQ8_9BACT</name>
<dbReference type="PANTHER" id="PTHR43179">
    <property type="entry name" value="RHAMNOSYLTRANSFERASE WBBL"/>
    <property type="match status" value="1"/>
</dbReference>
<dbReference type="Pfam" id="PF00535">
    <property type="entry name" value="Glycos_transf_2"/>
    <property type="match status" value="1"/>
</dbReference>
<dbReference type="Proteomes" id="UP000228535">
    <property type="component" value="Unassembled WGS sequence"/>
</dbReference>
<dbReference type="CDD" id="cd04186">
    <property type="entry name" value="GT_2_like_c"/>
    <property type="match status" value="1"/>
</dbReference>
<comment type="similarity">
    <text evidence="1">Belongs to the glycosyltransferase 2 family.</text>
</comment>
<evidence type="ECO:0000259" key="4">
    <source>
        <dbReference type="Pfam" id="PF00535"/>
    </source>
</evidence>
<gene>
    <name evidence="5" type="ORF">CLV45_1329</name>
</gene>
<keyword evidence="6" id="KW-1185">Reference proteome</keyword>
<dbReference type="Gene3D" id="3.90.550.10">
    <property type="entry name" value="Spore Coat Polysaccharide Biosynthesis Protein SpsA, Chain A"/>
    <property type="match status" value="1"/>
</dbReference>